<organism evidence="1 2">
    <name type="scientific">Salix brachista</name>
    <dbReference type="NCBI Taxonomy" id="2182728"/>
    <lineage>
        <taxon>Eukaryota</taxon>
        <taxon>Viridiplantae</taxon>
        <taxon>Streptophyta</taxon>
        <taxon>Embryophyta</taxon>
        <taxon>Tracheophyta</taxon>
        <taxon>Spermatophyta</taxon>
        <taxon>Magnoliopsida</taxon>
        <taxon>eudicotyledons</taxon>
        <taxon>Gunneridae</taxon>
        <taxon>Pentapetalae</taxon>
        <taxon>rosids</taxon>
        <taxon>fabids</taxon>
        <taxon>Malpighiales</taxon>
        <taxon>Salicaceae</taxon>
        <taxon>Saliceae</taxon>
        <taxon>Salix</taxon>
    </lineage>
</organism>
<reference evidence="2" key="1">
    <citation type="journal article" date="2019" name="Gigascience">
        <title>De novo genome assembly of the endangered Acer yangbiense, a plant species with extremely small populations endemic to Yunnan Province, China.</title>
        <authorList>
            <person name="Yang J."/>
            <person name="Wariss H.M."/>
            <person name="Tao L."/>
            <person name="Zhang R."/>
            <person name="Yun Q."/>
            <person name="Hollingsworth P."/>
            <person name="Dao Z."/>
            <person name="Luo G."/>
            <person name="Guo H."/>
            <person name="Ma Y."/>
            <person name="Sun W."/>
        </authorList>
    </citation>
    <scope>NUCLEOTIDE SEQUENCE [LARGE SCALE GENOMIC DNA]</scope>
    <source>
        <strain evidence="2">cv. br00</strain>
    </source>
</reference>
<gene>
    <name evidence="1" type="ORF">DKX38_004037</name>
</gene>
<keyword evidence="2" id="KW-1185">Reference proteome</keyword>
<evidence type="ECO:0000313" key="2">
    <source>
        <dbReference type="Proteomes" id="UP000326939"/>
    </source>
</evidence>
<dbReference type="AlphaFoldDB" id="A0A5N5NBH6"/>
<proteinExistence type="predicted"/>
<protein>
    <submittedName>
        <fullName evidence="1">Uncharacterized protein</fullName>
    </submittedName>
</protein>
<comment type="caution">
    <text evidence="1">The sequence shown here is derived from an EMBL/GenBank/DDBJ whole genome shotgun (WGS) entry which is preliminary data.</text>
</comment>
<sequence>MCYLIVIYCLDANIVPSVDDMKYIKIKVASQNWHSQKGRRGVLEKGYSCEAMGQRLQGGIFNGALWQQRLNLK</sequence>
<accession>A0A5N5NBH6</accession>
<name>A0A5N5NBH6_9ROSI</name>
<evidence type="ECO:0000313" key="1">
    <source>
        <dbReference type="EMBL" id="KAB5563983.1"/>
    </source>
</evidence>
<dbReference type="Proteomes" id="UP000326939">
    <property type="component" value="Chromosome 3"/>
</dbReference>
<dbReference type="EMBL" id="VDCV01000003">
    <property type="protein sequence ID" value="KAB5563983.1"/>
    <property type="molecule type" value="Genomic_DNA"/>
</dbReference>